<keyword evidence="2" id="KW-1185">Reference proteome</keyword>
<dbReference type="EMBL" id="BPLR01016959">
    <property type="protein sequence ID" value="GIY87660.1"/>
    <property type="molecule type" value="Genomic_DNA"/>
</dbReference>
<reference evidence="1 2" key="1">
    <citation type="submission" date="2021-06" db="EMBL/GenBank/DDBJ databases">
        <title>Caerostris extrusa draft genome.</title>
        <authorList>
            <person name="Kono N."/>
            <person name="Arakawa K."/>
        </authorList>
    </citation>
    <scope>NUCLEOTIDE SEQUENCE [LARGE SCALE GENOMIC DNA]</scope>
</reference>
<evidence type="ECO:0000313" key="2">
    <source>
        <dbReference type="Proteomes" id="UP001054945"/>
    </source>
</evidence>
<accession>A0AAV4X128</accession>
<dbReference type="AlphaFoldDB" id="A0AAV4X128"/>
<sequence>MLSDPREDLVADIDSKTSLSSSPPKKKLSELSRSFSHRELASISDAFLRFTVFVLKFYWYFVKRNEMTDCLGDHRIWQPPMIL</sequence>
<organism evidence="1 2">
    <name type="scientific">Caerostris extrusa</name>
    <name type="common">Bark spider</name>
    <name type="synonym">Caerostris bankana</name>
    <dbReference type="NCBI Taxonomy" id="172846"/>
    <lineage>
        <taxon>Eukaryota</taxon>
        <taxon>Metazoa</taxon>
        <taxon>Ecdysozoa</taxon>
        <taxon>Arthropoda</taxon>
        <taxon>Chelicerata</taxon>
        <taxon>Arachnida</taxon>
        <taxon>Araneae</taxon>
        <taxon>Araneomorphae</taxon>
        <taxon>Entelegynae</taxon>
        <taxon>Araneoidea</taxon>
        <taxon>Araneidae</taxon>
        <taxon>Caerostris</taxon>
    </lineage>
</organism>
<evidence type="ECO:0000313" key="1">
    <source>
        <dbReference type="EMBL" id="GIY87660.1"/>
    </source>
</evidence>
<proteinExistence type="predicted"/>
<comment type="caution">
    <text evidence="1">The sequence shown here is derived from an EMBL/GenBank/DDBJ whole genome shotgun (WGS) entry which is preliminary data.</text>
</comment>
<dbReference type="Proteomes" id="UP001054945">
    <property type="component" value="Unassembled WGS sequence"/>
</dbReference>
<gene>
    <name evidence="1" type="ORF">CEXT_291971</name>
</gene>
<name>A0AAV4X128_CAEEX</name>
<protein>
    <submittedName>
        <fullName evidence="1">Uncharacterized protein</fullName>
    </submittedName>
</protein>